<dbReference type="HAMAP" id="MF_01885">
    <property type="entry name" value="tRNA_methyltr_TrmL"/>
    <property type="match status" value="1"/>
</dbReference>
<dbReference type="GO" id="GO:0002130">
    <property type="term" value="P:wobble position ribose methylation"/>
    <property type="evidence" value="ECO:0007669"/>
    <property type="project" value="TreeGrafter"/>
</dbReference>
<dbReference type="CDD" id="cd18094">
    <property type="entry name" value="SpoU-like_TrmL"/>
    <property type="match status" value="1"/>
</dbReference>
<dbReference type="InterPro" id="IPR001537">
    <property type="entry name" value="SpoU_MeTrfase"/>
</dbReference>
<keyword evidence="2 6" id="KW-0489">Methyltransferase</keyword>
<dbReference type="Proteomes" id="UP000270988">
    <property type="component" value="Chromosome"/>
</dbReference>
<feature type="binding site" evidence="6 7">
    <location>
        <position position="144"/>
    </location>
    <ligand>
        <name>S-adenosyl-L-methionine</name>
        <dbReference type="ChEBI" id="CHEBI:59789"/>
    </ligand>
</feature>
<sequence length="177" mass="19636">MRRRLNLVRVTTGRNSRGTLGYVFKILFYTPEIPGNTGNAIRLAAVTGAELHLVEPLGFNFEDAHLRRAGLDYHDLAVVTVHKTLQDAWKALMPARVFAFTTTAATSYADLEYRDGDVLMFGPESVGLPADVQQDEHITERVKIPMIPGRRSLNLANSASIAIFEAWRQHGFTGGKI</sequence>
<evidence type="ECO:0000256" key="4">
    <source>
        <dbReference type="ARBA" id="ARBA00022691"/>
    </source>
</evidence>
<feature type="domain" description="tRNA/rRNA methyltransferase SpoU type" evidence="8">
    <location>
        <begin position="26"/>
        <end position="163"/>
    </location>
</feature>
<name>A0A3S5F7J1_9MICC</name>
<dbReference type="InterPro" id="IPR016914">
    <property type="entry name" value="TrmL"/>
</dbReference>
<keyword evidence="4 6" id="KW-0949">S-adenosyl-L-methionine</keyword>
<organism evidence="9 10">
    <name type="scientific">Rothia dentocariosa</name>
    <dbReference type="NCBI Taxonomy" id="2047"/>
    <lineage>
        <taxon>Bacteria</taxon>
        <taxon>Bacillati</taxon>
        <taxon>Actinomycetota</taxon>
        <taxon>Actinomycetes</taxon>
        <taxon>Micrococcales</taxon>
        <taxon>Micrococcaceae</taxon>
        <taxon>Rothia</taxon>
    </lineage>
</organism>
<dbReference type="FunFam" id="3.40.1280.10:FF:000002">
    <property type="entry name" value="Peptidylprolyl isomerase"/>
    <property type="match status" value="1"/>
</dbReference>
<comment type="catalytic activity">
    <reaction evidence="6">
        <text>5-carboxymethylaminomethyluridine(34) in tRNA(Leu) + S-adenosyl-L-methionine = 5-carboxymethylaminomethyl-2'-O-methyluridine(34) in tRNA(Leu) + S-adenosyl-L-homocysteine + H(+)</text>
        <dbReference type="Rhea" id="RHEA:43088"/>
        <dbReference type="Rhea" id="RHEA-COMP:10333"/>
        <dbReference type="Rhea" id="RHEA-COMP:10334"/>
        <dbReference type="ChEBI" id="CHEBI:15378"/>
        <dbReference type="ChEBI" id="CHEBI:57856"/>
        <dbReference type="ChEBI" id="CHEBI:59789"/>
        <dbReference type="ChEBI" id="CHEBI:74508"/>
        <dbReference type="ChEBI" id="CHEBI:74511"/>
        <dbReference type="EC" id="2.1.1.207"/>
    </reaction>
</comment>
<dbReference type="PIRSF" id="PIRSF029256">
    <property type="entry name" value="SpoU_TrmH_prd"/>
    <property type="match status" value="1"/>
</dbReference>
<evidence type="ECO:0000313" key="10">
    <source>
        <dbReference type="Proteomes" id="UP000270988"/>
    </source>
</evidence>
<evidence type="ECO:0000256" key="2">
    <source>
        <dbReference type="ARBA" id="ARBA00022603"/>
    </source>
</evidence>
<dbReference type="SUPFAM" id="SSF75217">
    <property type="entry name" value="alpha/beta knot"/>
    <property type="match status" value="1"/>
</dbReference>
<evidence type="ECO:0000259" key="8">
    <source>
        <dbReference type="Pfam" id="PF00588"/>
    </source>
</evidence>
<dbReference type="EMBL" id="LR134521">
    <property type="protein sequence ID" value="VEJ29815.1"/>
    <property type="molecule type" value="Genomic_DNA"/>
</dbReference>
<accession>A0A3S5F7J1</accession>
<evidence type="ECO:0000256" key="5">
    <source>
        <dbReference type="ARBA" id="ARBA00022694"/>
    </source>
</evidence>
<dbReference type="GO" id="GO:0141098">
    <property type="term" value="F:tRNA (cytidine(34)-2'-O)-methyltransferase activity"/>
    <property type="evidence" value="ECO:0007669"/>
    <property type="project" value="RHEA"/>
</dbReference>
<proteinExistence type="inferred from homology"/>
<dbReference type="InterPro" id="IPR029028">
    <property type="entry name" value="Alpha/beta_knot_MTases"/>
</dbReference>
<gene>
    <name evidence="9" type="primary">trmL</name>
    <name evidence="9" type="ORF">NCTC10918_01086</name>
</gene>
<dbReference type="AlphaFoldDB" id="A0A3S5F7J1"/>
<dbReference type="PANTHER" id="PTHR42971">
    <property type="entry name" value="TRNA (CYTIDINE(34)-2'-O)-METHYLTRANSFERASE"/>
    <property type="match status" value="1"/>
</dbReference>
<dbReference type="InterPro" id="IPR029026">
    <property type="entry name" value="tRNA_m1G_MTases_N"/>
</dbReference>
<dbReference type="EC" id="2.1.1.207" evidence="6"/>
<reference evidence="9 10" key="1">
    <citation type="submission" date="2018-12" db="EMBL/GenBank/DDBJ databases">
        <authorList>
            <consortium name="Pathogen Informatics"/>
        </authorList>
    </citation>
    <scope>NUCLEOTIDE SEQUENCE [LARGE SCALE GENOMIC DNA]</scope>
    <source>
        <strain evidence="9 10">NCTC10918</strain>
    </source>
</reference>
<comment type="caution">
    <text evidence="6">Lacks conserved residue(s) required for the propagation of feature annotation.</text>
</comment>
<dbReference type="GO" id="GO:0005737">
    <property type="term" value="C:cytoplasm"/>
    <property type="evidence" value="ECO:0007669"/>
    <property type="project" value="UniProtKB-SubCell"/>
</dbReference>
<dbReference type="GO" id="GO:0042802">
    <property type="term" value="F:identical protein binding"/>
    <property type="evidence" value="ECO:0007669"/>
    <property type="project" value="UniProtKB-ARBA"/>
</dbReference>
<dbReference type="Gene3D" id="3.40.1280.10">
    <property type="match status" value="1"/>
</dbReference>
<comment type="similarity">
    <text evidence="6">Belongs to the class IV-like SAM-binding methyltransferase superfamily. RNA methyltransferase TrmH family. TrmL subfamily.</text>
</comment>
<evidence type="ECO:0000256" key="3">
    <source>
        <dbReference type="ARBA" id="ARBA00022679"/>
    </source>
</evidence>
<comment type="catalytic activity">
    <reaction evidence="6">
        <text>cytidine(34) in tRNA + S-adenosyl-L-methionine = 2'-O-methylcytidine(34) in tRNA + S-adenosyl-L-homocysteine + H(+)</text>
        <dbReference type="Rhea" id="RHEA:43084"/>
        <dbReference type="Rhea" id="RHEA-COMP:10331"/>
        <dbReference type="Rhea" id="RHEA-COMP:10332"/>
        <dbReference type="ChEBI" id="CHEBI:15378"/>
        <dbReference type="ChEBI" id="CHEBI:57856"/>
        <dbReference type="ChEBI" id="CHEBI:59789"/>
        <dbReference type="ChEBI" id="CHEBI:74495"/>
        <dbReference type="ChEBI" id="CHEBI:82748"/>
        <dbReference type="EC" id="2.1.1.207"/>
    </reaction>
</comment>
<dbReference type="Pfam" id="PF00588">
    <property type="entry name" value="SpoU_methylase"/>
    <property type="match status" value="1"/>
</dbReference>
<comment type="function">
    <text evidence="6">Could methylate the ribose at the nucleotide 34 wobble position in tRNA.</text>
</comment>
<evidence type="ECO:0000256" key="6">
    <source>
        <dbReference type="HAMAP-Rule" id="MF_01885"/>
    </source>
</evidence>
<feature type="binding site" evidence="6 7">
    <location>
        <position position="152"/>
    </location>
    <ligand>
        <name>S-adenosyl-L-methionine</name>
        <dbReference type="ChEBI" id="CHEBI:59789"/>
    </ligand>
</feature>
<dbReference type="PANTHER" id="PTHR42971:SF1">
    <property type="entry name" value="TRNA (CYTIDINE(34)-2'-O)-METHYLTRANSFERASE"/>
    <property type="match status" value="1"/>
</dbReference>
<comment type="subcellular location">
    <subcellularLocation>
        <location evidence="6">Cytoplasm</location>
    </subcellularLocation>
</comment>
<evidence type="ECO:0000256" key="7">
    <source>
        <dbReference type="PIRSR" id="PIRSR029256-1"/>
    </source>
</evidence>
<keyword evidence="1 6" id="KW-0963">Cytoplasm</keyword>
<keyword evidence="5 6" id="KW-0819">tRNA processing</keyword>
<evidence type="ECO:0000256" key="1">
    <source>
        <dbReference type="ARBA" id="ARBA00022490"/>
    </source>
</evidence>
<dbReference type="STRING" id="762948.HMPREF0733_10072"/>
<keyword evidence="3 6" id="KW-0808">Transferase</keyword>
<evidence type="ECO:0000313" key="9">
    <source>
        <dbReference type="EMBL" id="VEJ29815.1"/>
    </source>
</evidence>
<feature type="binding site" evidence="6 7">
    <location>
        <position position="122"/>
    </location>
    <ligand>
        <name>S-adenosyl-L-methionine</name>
        <dbReference type="ChEBI" id="CHEBI:59789"/>
    </ligand>
</feature>
<dbReference type="GO" id="GO:0141102">
    <property type="term" value="F:tRNA (5-carboxymethylaminomethyluridine(34)-2'-O)-methyltransferase activity"/>
    <property type="evidence" value="ECO:0007669"/>
    <property type="project" value="RHEA"/>
</dbReference>
<protein>
    <recommendedName>
        <fullName evidence="6">Putative tRNA (cytidine(34)-2'-O)-methyltransferase</fullName>
        <ecNumber evidence="6">2.1.1.207</ecNumber>
    </recommendedName>
    <alternativeName>
        <fullName evidence="6">tRNA (cytidine/uridine-2'-O-)-methyltransferase</fullName>
    </alternativeName>
</protein>
<dbReference type="GO" id="GO:0003723">
    <property type="term" value="F:RNA binding"/>
    <property type="evidence" value="ECO:0007669"/>
    <property type="project" value="InterPro"/>
</dbReference>